<dbReference type="GO" id="GO:0005524">
    <property type="term" value="F:ATP binding"/>
    <property type="evidence" value="ECO:0007669"/>
    <property type="project" value="UniProtKB-UniRule"/>
</dbReference>
<dbReference type="GO" id="GO:0046872">
    <property type="term" value="F:metal ion binding"/>
    <property type="evidence" value="ECO:0007669"/>
    <property type="project" value="UniProtKB-KW"/>
</dbReference>
<dbReference type="EMBL" id="VMFF01000031">
    <property type="protein sequence ID" value="TSC65737.1"/>
    <property type="molecule type" value="Genomic_DNA"/>
</dbReference>
<dbReference type="Gene3D" id="1.10.150.300">
    <property type="entry name" value="TGS-like domain"/>
    <property type="match status" value="1"/>
</dbReference>
<evidence type="ECO:0000256" key="4">
    <source>
        <dbReference type="ARBA" id="ARBA00022840"/>
    </source>
</evidence>
<evidence type="ECO:0000256" key="5">
    <source>
        <dbReference type="ARBA" id="ARBA00022842"/>
    </source>
</evidence>
<evidence type="ECO:0000256" key="1">
    <source>
        <dbReference type="ARBA" id="ARBA00001946"/>
    </source>
</evidence>
<evidence type="ECO:0000256" key="6">
    <source>
        <dbReference type="HAMAP-Rule" id="MF_00944"/>
    </source>
</evidence>
<keyword evidence="5" id="KW-0460">Magnesium</keyword>
<dbReference type="InterPro" id="IPR031167">
    <property type="entry name" value="G_OBG"/>
</dbReference>
<protein>
    <recommendedName>
        <fullName evidence="6">Ribosome-binding ATPase YchF</fullName>
    </recommendedName>
</protein>
<dbReference type="PANTHER" id="PTHR23305">
    <property type="entry name" value="OBG GTPASE FAMILY"/>
    <property type="match status" value="1"/>
</dbReference>
<dbReference type="FunFam" id="3.10.20.30:FF:000001">
    <property type="entry name" value="Ribosome-binding ATPase YchF"/>
    <property type="match status" value="1"/>
</dbReference>
<dbReference type="FunFam" id="1.10.150.300:FF:000001">
    <property type="entry name" value="Ribosome-binding ATPase YchF"/>
    <property type="match status" value="1"/>
</dbReference>
<gene>
    <name evidence="6" type="primary">ychF</name>
    <name evidence="9" type="ORF">G01um101477_354</name>
</gene>
<dbReference type="PANTHER" id="PTHR23305:SF18">
    <property type="entry name" value="OBG-TYPE G DOMAIN-CONTAINING PROTEIN"/>
    <property type="match status" value="1"/>
</dbReference>
<dbReference type="InterPro" id="IPR004396">
    <property type="entry name" value="ATPase_YchF/OLA1"/>
</dbReference>
<evidence type="ECO:0000256" key="2">
    <source>
        <dbReference type="ARBA" id="ARBA00022723"/>
    </source>
</evidence>
<dbReference type="CDD" id="cd04867">
    <property type="entry name" value="TGS_YchF_OLA1"/>
    <property type="match status" value="1"/>
</dbReference>
<dbReference type="NCBIfam" id="TIGR00092">
    <property type="entry name" value="redox-regulated ATPase YchF"/>
    <property type="match status" value="1"/>
</dbReference>
<dbReference type="InterPro" id="IPR012675">
    <property type="entry name" value="Beta-grasp_dom_sf"/>
</dbReference>
<dbReference type="SUPFAM" id="SSF52540">
    <property type="entry name" value="P-loop containing nucleoside triphosphate hydrolases"/>
    <property type="match status" value="1"/>
</dbReference>
<proteinExistence type="inferred from homology"/>
<dbReference type="Gene3D" id="3.10.20.30">
    <property type="match status" value="1"/>
</dbReference>
<dbReference type="Pfam" id="PF01926">
    <property type="entry name" value="MMR_HSR1"/>
    <property type="match status" value="1"/>
</dbReference>
<organism evidence="9">
    <name type="scientific">Candidatus Doudnabacteria bacterium Gr01-1014_77</name>
    <dbReference type="NCBI Taxonomy" id="2017133"/>
    <lineage>
        <taxon>Bacteria</taxon>
        <taxon>Candidatus Doudnaibacteriota</taxon>
    </lineage>
</organism>
<feature type="domain" description="TGS" evidence="8">
    <location>
        <begin position="269"/>
        <end position="352"/>
    </location>
</feature>
<dbReference type="InterPro" id="IPR006073">
    <property type="entry name" value="GTP-bd"/>
</dbReference>
<dbReference type="PROSITE" id="PS51710">
    <property type="entry name" value="G_OBG"/>
    <property type="match status" value="1"/>
</dbReference>
<dbReference type="InterPro" id="IPR041706">
    <property type="entry name" value="YchF_N"/>
</dbReference>
<keyword evidence="3 6" id="KW-0547">Nucleotide-binding</keyword>
<keyword evidence="2" id="KW-0479">Metal-binding</keyword>
<dbReference type="InterPro" id="IPR004095">
    <property type="entry name" value="TGS"/>
</dbReference>
<comment type="function">
    <text evidence="6">ATPase that binds to both the 70S ribosome and the 50S ribosomal subunit in a nucleotide-independent manner.</text>
</comment>
<dbReference type="AlphaFoldDB" id="A0A554JBJ3"/>
<dbReference type="InterPro" id="IPR027417">
    <property type="entry name" value="P-loop_NTPase"/>
</dbReference>
<dbReference type="GO" id="GO:0005737">
    <property type="term" value="C:cytoplasm"/>
    <property type="evidence" value="ECO:0007669"/>
    <property type="project" value="TreeGrafter"/>
</dbReference>
<comment type="similarity">
    <text evidence="6">Belongs to the TRAFAC class OBG-HflX-like GTPase superfamily. OBG GTPase family. YchF/OLA1 subfamily.</text>
</comment>
<dbReference type="InterPro" id="IPR013029">
    <property type="entry name" value="YchF_C"/>
</dbReference>
<dbReference type="HAMAP" id="MF_00944">
    <property type="entry name" value="YchF_OLA1_ATPase"/>
    <property type="match status" value="1"/>
</dbReference>
<comment type="caution">
    <text evidence="9">The sequence shown here is derived from an EMBL/GenBank/DDBJ whole genome shotgun (WGS) entry which is preliminary data.</text>
</comment>
<dbReference type="GO" id="GO:0016887">
    <property type="term" value="F:ATP hydrolysis activity"/>
    <property type="evidence" value="ECO:0007669"/>
    <property type="project" value="UniProtKB-UniRule"/>
</dbReference>
<sequence length="354" mass="38583">MRMSFKIGIVGLPNVGKSTLFNAITKSKVEAANYPFATIDPNVGVVPVPDERLAKLAALENSEKIVPTVIEFVDIAGLVAGAHKGEGLGNKFLANIREVDAILEVVRFFEDKDIIHVSGGVDPKRDVDVISIELALADLETVGKRLEAASKEAKQGNNREALVRKAALEKYQRVLAEGIRASEAVLTEEEAKSVKELQLLTTKPFLYVANVAETEVAKFSDQSFIPISAKIESELAELPDAERDEYLKELGMTESGLDKIIRSAYKTLGLITFITAGPKESKAWTCPAGTKAPQGAGIIHTDFEKGFIRAEVISWDKLLEAGGYGVARDKGWLRLEGKEYVLADGDVVHFRFNV</sequence>
<dbReference type="GO" id="GO:0005525">
    <property type="term" value="F:GTP binding"/>
    <property type="evidence" value="ECO:0007669"/>
    <property type="project" value="InterPro"/>
</dbReference>
<dbReference type="InterPro" id="IPR023192">
    <property type="entry name" value="TGS-like_dom_sf"/>
</dbReference>
<name>A0A554JBJ3_9BACT</name>
<dbReference type="SUPFAM" id="SSF81271">
    <property type="entry name" value="TGS-like"/>
    <property type="match status" value="1"/>
</dbReference>
<feature type="binding site" evidence="6">
    <location>
        <begin position="14"/>
        <end position="19"/>
    </location>
    <ligand>
        <name>ATP</name>
        <dbReference type="ChEBI" id="CHEBI:30616"/>
    </ligand>
</feature>
<dbReference type="GO" id="GO:0043023">
    <property type="term" value="F:ribosomal large subunit binding"/>
    <property type="evidence" value="ECO:0007669"/>
    <property type="project" value="UniProtKB-UniRule"/>
</dbReference>
<dbReference type="InterPro" id="IPR012676">
    <property type="entry name" value="TGS-like"/>
</dbReference>
<comment type="cofactor">
    <cofactor evidence="1">
        <name>Mg(2+)</name>
        <dbReference type="ChEBI" id="CHEBI:18420"/>
    </cofactor>
</comment>
<evidence type="ECO:0000259" key="7">
    <source>
        <dbReference type="PROSITE" id="PS51710"/>
    </source>
</evidence>
<keyword evidence="4 6" id="KW-0067">ATP-binding</keyword>
<feature type="domain" description="OBG-type G" evidence="7">
    <location>
        <begin position="5"/>
        <end position="269"/>
    </location>
</feature>
<dbReference type="Proteomes" id="UP000319613">
    <property type="component" value="Unassembled WGS sequence"/>
</dbReference>
<dbReference type="Pfam" id="PF06071">
    <property type="entry name" value="YchF-GTPase_C"/>
    <property type="match status" value="1"/>
</dbReference>
<dbReference type="PRINTS" id="PR00326">
    <property type="entry name" value="GTP1OBG"/>
</dbReference>
<reference evidence="9" key="1">
    <citation type="submission" date="2017-07" db="EMBL/GenBank/DDBJ databases">
        <title>Mechanisms for carbon and nitrogen cycling indicate functional differentiation within the Candidate Phyla Radiation.</title>
        <authorList>
            <person name="Danczak R.E."/>
            <person name="Johnston M.D."/>
            <person name="Kenah C."/>
            <person name="Slattery M."/>
            <person name="Wrighton K.C."/>
            <person name="Wilkins M.J."/>
        </authorList>
    </citation>
    <scope>NUCLEOTIDE SEQUENCE [LARGE SCALE GENOMIC DNA]</scope>
    <source>
        <strain evidence="9">Gr01-1014_77</strain>
    </source>
</reference>
<evidence type="ECO:0000256" key="3">
    <source>
        <dbReference type="ARBA" id="ARBA00022741"/>
    </source>
</evidence>
<dbReference type="CDD" id="cd01900">
    <property type="entry name" value="YchF"/>
    <property type="match status" value="1"/>
</dbReference>
<evidence type="ECO:0000259" key="8">
    <source>
        <dbReference type="PROSITE" id="PS51880"/>
    </source>
</evidence>
<dbReference type="PROSITE" id="PS51880">
    <property type="entry name" value="TGS"/>
    <property type="match status" value="1"/>
</dbReference>
<accession>A0A554JBJ3</accession>
<dbReference type="Gene3D" id="3.40.50.300">
    <property type="entry name" value="P-loop containing nucleotide triphosphate hydrolases"/>
    <property type="match status" value="1"/>
</dbReference>
<evidence type="ECO:0000313" key="9">
    <source>
        <dbReference type="EMBL" id="TSC65737.1"/>
    </source>
</evidence>
<dbReference type="PIRSF" id="PIRSF006641">
    <property type="entry name" value="CHP00092"/>
    <property type="match status" value="1"/>
</dbReference>